<feature type="region of interest" description="Disordered" evidence="1">
    <location>
        <begin position="1"/>
        <end position="25"/>
    </location>
</feature>
<accession>A0A8R1DXQ5</accession>
<reference evidence="3" key="1">
    <citation type="submission" date="2010-08" db="EMBL/GenBank/DDBJ databases">
        <authorList>
            <consortium name="Caenorhabditis japonica Sequencing Consortium"/>
            <person name="Wilson R.K."/>
        </authorList>
    </citation>
    <scope>NUCLEOTIDE SEQUENCE [LARGE SCALE GENOMIC DNA]</scope>
    <source>
        <strain evidence="3">DF5081</strain>
    </source>
</reference>
<evidence type="ECO:0000313" key="2">
    <source>
        <dbReference type="EnsemblMetazoa" id="CJA14413.1"/>
    </source>
</evidence>
<protein>
    <submittedName>
        <fullName evidence="2">Uncharacterized protein</fullName>
    </submittedName>
</protein>
<dbReference type="AlphaFoldDB" id="A0A8R1DXQ5"/>
<sequence>MPSATKSTSSLRKIQVSRPRPYPSSGVRVELCANGRSYAIRPRKEATAIPGAGLVANSEALLGSHGLENADFYMMRVRDAEKS</sequence>
<evidence type="ECO:0000256" key="1">
    <source>
        <dbReference type="SAM" id="MobiDB-lite"/>
    </source>
</evidence>
<organism evidence="2 3">
    <name type="scientific">Caenorhabditis japonica</name>
    <dbReference type="NCBI Taxonomy" id="281687"/>
    <lineage>
        <taxon>Eukaryota</taxon>
        <taxon>Metazoa</taxon>
        <taxon>Ecdysozoa</taxon>
        <taxon>Nematoda</taxon>
        <taxon>Chromadorea</taxon>
        <taxon>Rhabditida</taxon>
        <taxon>Rhabditina</taxon>
        <taxon>Rhabditomorpha</taxon>
        <taxon>Rhabditoidea</taxon>
        <taxon>Rhabditidae</taxon>
        <taxon>Peloderinae</taxon>
        <taxon>Caenorhabditis</taxon>
    </lineage>
</organism>
<keyword evidence="3" id="KW-1185">Reference proteome</keyword>
<name>A0A8R1DXQ5_CAEJA</name>
<feature type="compositionally biased region" description="Polar residues" evidence="1">
    <location>
        <begin position="1"/>
        <end position="12"/>
    </location>
</feature>
<dbReference type="EnsemblMetazoa" id="CJA14413.1">
    <property type="protein sequence ID" value="CJA14413.1"/>
    <property type="gene ID" value="WBGene00133617"/>
</dbReference>
<proteinExistence type="predicted"/>
<reference evidence="2" key="2">
    <citation type="submission" date="2022-06" db="UniProtKB">
        <authorList>
            <consortium name="EnsemblMetazoa"/>
        </authorList>
    </citation>
    <scope>IDENTIFICATION</scope>
    <source>
        <strain evidence="2">DF5081</strain>
    </source>
</reference>
<dbReference type="Proteomes" id="UP000005237">
    <property type="component" value="Unassembled WGS sequence"/>
</dbReference>
<evidence type="ECO:0000313" key="3">
    <source>
        <dbReference type="Proteomes" id="UP000005237"/>
    </source>
</evidence>